<protein>
    <submittedName>
        <fullName evidence="3">LppI</fullName>
    </submittedName>
</protein>
<accession>A0AAV2WJB1</accession>
<evidence type="ECO:0000256" key="2">
    <source>
        <dbReference type="SAM" id="SignalP"/>
    </source>
</evidence>
<feature type="region of interest" description="Disordered" evidence="1">
    <location>
        <begin position="17"/>
        <end position="69"/>
    </location>
</feature>
<feature type="compositionally biased region" description="Low complexity" evidence="1">
    <location>
        <begin position="41"/>
        <end position="65"/>
    </location>
</feature>
<dbReference type="RefSeq" id="WP_030135464.1">
    <property type="nucleotide sequence ID" value="NZ_LK021338.1"/>
</dbReference>
<sequence length="238" mass="24067">MRWVLLAVTSALVAGCSAGHGADTGRTPLTVAPKTTGSAQSPPRTTTSATTKPTTKPTTTTSTKPGVPAAGADLTEVIAWVEAGTAAPADRYTTMARAGVTAAVGGVAFTTAVTNCVSTSGYRAGTLACLVDLDDPPPRPPDAITVWRGDWVDFDGSAVEIGSVRGDPGPFRDGAGAVLPVGASLTFGDMRCRAGTAALVCVNYAQRSAVRMGADGITGYGCLVRDRPQPGIGIRLSC</sequence>
<feature type="chain" id="PRO_5043573337" evidence="2">
    <location>
        <begin position="22"/>
        <end position="238"/>
    </location>
</feature>
<keyword evidence="2" id="KW-0732">Signal</keyword>
<gene>
    <name evidence="3" type="ORF">BN1047_02247</name>
</gene>
<evidence type="ECO:0000313" key="3">
    <source>
        <dbReference type="EMBL" id="CDQ44369.1"/>
    </source>
</evidence>
<dbReference type="Proteomes" id="UP000028864">
    <property type="component" value="Unassembled WGS sequence"/>
</dbReference>
<evidence type="ECO:0000256" key="1">
    <source>
        <dbReference type="SAM" id="MobiDB-lite"/>
    </source>
</evidence>
<dbReference type="EMBL" id="LK021338">
    <property type="protein sequence ID" value="CDQ44369.1"/>
    <property type="molecule type" value="Genomic_DNA"/>
</dbReference>
<reference evidence="3" key="1">
    <citation type="submission" date="2014-05" db="EMBL/GenBank/DDBJ databases">
        <authorList>
            <person name="Urmite Genomes"/>
        </authorList>
    </citation>
    <scope>NUCLEOTIDE SEQUENCE</scope>
    <source>
        <strain evidence="3">DSM 44074</strain>
    </source>
</reference>
<proteinExistence type="predicted"/>
<reference evidence="3" key="2">
    <citation type="submission" date="2015-09" db="EMBL/GenBank/DDBJ databases">
        <title>Draft genome sequence of Mycobacterium neoaurum DSM 44074.</title>
        <authorList>
            <person name="Croce O."/>
            <person name="Robert C."/>
            <person name="Raoult D."/>
            <person name="Drancourt M."/>
        </authorList>
    </citation>
    <scope>NUCLEOTIDE SEQUENCE</scope>
    <source>
        <strain evidence="3">DSM 44074</strain>
    </source>
</reference>
<name>A0AAV2WJB1_MYCNE</name>
<feature type="signal peptide" evidence="2">
    <location>
        <begin position="1"/>
        <end position="21"/>
    </location>
</feature>
<organism evidence="3 4">
    <name type="scientific">Mycolicibacterium neoaurum</name>
    <name type="common">Mycobacterium neoaurum</name>
    <dbReference type="NCBI Taxonomy" id="1795"/>
    <lineage>
        <taxon>Bacteria</taxon>
        <taxon>Bacillati</taxon>
        <taxon>Actinomycetota</taxon>
        <taxon>Actinomycetes</taxon>
        <taxon>Mycobacteriales</taxon>
        <taxon>Mycobacteriaceae</taxon>
        <taxon>Mycolicibacterium</taxon>
    </lineage>
</organism>
<dbReference type="AlphaFoldDB" id="A0AAV2WJB1"/>
<dbReference type="PROSITE" id="PS51257">
    <property type="entry name" value="PROKAR_LIPOPROTEIN"/>
    <property type="match status" value="1"/>
</dbReference>
<evidence type="ECO:0000313" key="4">
    <source>
        <dbReference type="Proteomes" id="UP000028864"/>
    </source>
</evidence>